<evidence type="ECO:0000256" key="1">
    <source>
        <dbReference type="ARBA" id="ARBA00006484"/>
    </source>
</evidence>
<comment type="caution">
    <text evidence="4">The sequence shown here is derived from an EMBL/GenBank/DDBJ whole genome shotgun (WGS) entry which is preliminary data.</text>
</comment>
<dbReference type="PRINTS" id="PR00080">
    <property type="entry name" value="SDRFAMILY"/>
</dbReference>
<dbReference type="SUPFAM" id="SSF51735">
    <property type="entry name" value="NAD(P)-binding Rossmann-fold domains"/>
    <property type="match status" value="1"/>
</dbReference>
<protein>
    <submittedName>
        <fullName evidence="4">NAD(P)-dependent dehydrogenase (Short-subunit alcohol dehydrogenase family)</fullName>
    </submittedName>
</protein>
<dbReference type="InterPro" id="IPR036291">
    <property type="entry name" value="NAD(P)-bd_dom_sf"/>
</dbReference>
<dbReference type="Pfam" id="PF00106">
    <property type="entry name" value="adh_short"/>
    <property type="match status" value="1"/>
</dbReference>
<dbReference type="PRINTS" id="PR00081">
    <property type="entry name" value="GDHRDH"/>
</dbReference>
<dbReference type="CDD" id="cd05233">
    <property type="entry name" value="SDR_c"/>
    <property type="match status" value="1"/>
</dbReference>
<dbReference type="Gene3D" id="3.40.50.720">
    <property type="entry name" value="NAD(P)-binding Rossmann-like Domain"/>
    <property type="match status" value="1"/>
</dbReference>
<dbReference type="PROSITE" id="PS00061">
    <property type="entry name" value="ADH_SHORT"/>
    <property type="match status" value="1"/>
</dbReference>
<proteinExistence type="inferred from homology"/>
<evidence type="ECO:0000256" key="2">
    <source>
        <dbReference type="ARBA" id="ARBA00023002"/>
    </source>
</evidence>
<comment type="similarity">
    <text evidence="1 3">Belongs to the short-chain dehydrogenases/reductases (SDR) family.</text>
</comment>
<keyword evidence="5" id="KW-1185">Reference proteome</keyword>
<dbReference type="PANTHER" id="PTHR43669:SF12">
    <property type="entry name" value="BLR5618 PROTEIN"/>
    <property type="match status" value="1"/>
</dbReference>
<name>A0ABS4QNL8_9NOCA</name>
<dbReference type="InterPro" id="IPR020904">
    <property type="entry name" value="Sc_DH/Rdtase_CS"/>
</dbReference>
<organism evidence="4 5">
    <name type="scientific">Nocardia goodfellowii</name>
    <dbReference type="NCBI Taxonomy" id="882446"/>
    <lineage>
        <taxon>Bacteria</taxon>
        <taxon>Bacillati</taxon>
        <taxon>Actinomycetota</taxon>
        <taxon>Actinomycetes</taxon>
        <taxon>Mycobacteriales</taxon>
        <taxon>Nocardiaceae</taxon>
        <taxon>Nocardia</taxon>
    </lineage>
</organism>
<reference evidence="4 5" key="1">
    <citation type="submission" date="2021-03" db="EMBL/GenBank/DDBJ databases">
        <title>Sequencing the genomes of 1000 actinobacteria strains.</title>
        <authorList>
            <person name="Klenk H.-P."/>
        </authorList>
    </citation>
    <scope>NUCLEOTIDE SEQUENCE [LARGE SCALE GENOMIC DNA]</scope>
    <source>
        <strain evidence="4 5">DSM 45516</strain>
    </source>
</reference>
<keyword evidence="2" id="KW-0560">Oxidoreductase</keyword>
<dbReference type="InterPro" id="IPR002347">
    <property type="entry name" value="SDR_fam"/>
</dbReference>
<sequence length="250" mass="25622">MSTSKIVLVTGAGSGLGRAIALALAAAGHQVVASGRTAATLDDTVAATTGPGTVTAVPSDVTDPDAVTALFERITEQWGRLDVLVNNAGIFGPSAPIDEVAVRDWRQVIDTNLTGSFLCAQAAFRLMKNQRPRGGRIINNGSISAHTPRPHTVGYAASKHAITGLTKALALEGRSYDIAAGQIDIGNAATELTAGIAAGALQADGSVRPEPTMAADDVARLVVQTVDLPLTTNVPFLTVMATGMPYLGRG</sequence>
<accession>A0ABS4QNL8</accession>
<dbReference type="EMBL" id="JAGGMR010000001">
    <property type="protein sequence ID" value="MBP2192609.1"/>
    <property type="molecule type" value="Genomic_DNA"/>
</dbReference>
<dbReference type="Proteomes" id="UP001519325">
    <property type="component" value="Unassembled WGS sequence"/>
</dbReference>
<evidence type="ECO:0000313" key="5">
    <source>
        <dbReference type="Proteomes" id="UP001519325"/>
    </source>
</evidence>
<gene>
    <name evidence="4" type="ORF">BJ987_005510</name>
</gene>
<dbReference type="PANTHER" id="PTHR43669">
    <property type="entry name" value="5-KETO-D-GLUCONATE 5-REDUCTASE"/>
    <property type="match status" value="1"/>
</dbReference>
<evidence type="ECO:0000256" key="3">
    <source>
        <dbReference type="RuleBase" id="RU000363"/>
    </source>
</evidence>
<evidence type="ECO:0000313" key="4">
    <source>
        <dbReference type="EMBL" id="MBP2192609.1"/>
    </source>
</evidence>